<gene>
    <name evidence="1" type="ORF">M5K25_006332</name>
</gene>
<name>A0ABD0VAX7_DENTH</name>
<reference evidence="1 2" key="1">
    <citation type="journal article" date="2024" name="Plant Biotechnol. J.">
        <title>Dendrobium thyrsiflorum genome and its molecular insights into genes involved in important horticultural traits.</title>
        <authorList>
            <person name="Chen B."/>
            <person name="Wang J.Y."/>
            <person name="Zheng P.J."/>
            <person name="Li K.L."/>
            <person name="Liang Y.M."/>
            <person name="Chen X.F."/>
            <person name="Zhang C."/>
            <person name="Zhao X."/>
            <person name="He X."/>
            <person name="Zhang G.Q."/>
            <person name="Liu Z.J."/>
            <person name="Xu Q."/>
        </authorList>
    </citation>
    <scope>NUCLEOTIDE SEQUENCE [LARGE SCALE GENOMIC DNA]</scope>
    <source>
        <strain evidence="1">GZMU011</strain>
    </source>
</reference>
<organism evidence="1 2">
    <name type="scientific">Dendrobium thyrsiflorum</name>
    <name type="common">Pinecone-like raceme dendrobium</name>
    <name type="synonym">Orchid</name>
    <dbReference type="NCBI Taxonomy" id="117978"/>
    <lineage>
        <taxon>Eukaryota</taxon>
        <taxon>Viridiplantae</taxon>
        <taxon>Streptophyta</taxon>
        <taxon>Embryophyta</taxon>
        <taxon>Tracheophyta</taxon>
        <taxon>Spermatophyta</taxon>
        <taxon>Magnoliopsida</taxon>
        <taxon>Liliopsida</taxon>
        <taxon>Asparagales</taxon>
        <taxon>Orchidaceae</taxon>
        <taxon>Epidendroideae</taxon>
        <taxon>Malaxideae</taxon>
        <taxon>Dendrobiinae</taxon>
        <taxon>Dendrobium</taxon>
    </lineage>
</organism>
<dbReference type="Proteomes" id="UP001552299">
    <property type="component" value="Unassembled WGS sequence"/>
</dbReference>
<comment type="caution">
    <text evidence="1">The sequence shown here is derived from an EMBL/GenBank/DDBJ whole genome shotgun (WGS) entry which is preliminary data.</text>
</comment>
<keyword evidence="2" id="KW-1185">Reference proteome</keyword>
<dbReference type="PANTHER" id="PTHR24092">
    <property type="entry name" value="PROBABLE PHOSPHOLIPID-TRANSPORTING ATPASE"/>
    <property type="match status" value="1"/>
</dbReference>
<dbReference type="Gene3D" id="3.40.1110.10">
    <property type="entry name" value="Calcium-transporting ATPase, cytoplasmic domain N"/>
    <property type="match status" value="1"/>
</dbReference>
<dbReference type="EMBL" id="JANQDX010000006">
    <property type="protein sequence ID" value="KAL0922354.1"/>
    <property type="molecule type" value="Genomic_DNA"/>
</dbReference>
<dbReference type="PANTHER" id="PTHR24092:SF91">
    <property type="entry name" value="PHOSPHOLIPID-TRANSPORTING ATPASE 1"/>
    <property type="match status" value="1"/>
</dbReference>
<protein>
    <submittedName>
        <fullName evidence="1">Uncharacterized protein</fullName>
    </submittedName>
</protein>
<dbReference type="InterPro" id="IPR023299">
    <property type="entry name" value="ATPase_P-typ_cyto_dom_N"/>
</dbReference>
<evidence type="ECO:0000313" key="2">
    <source>
        <dbReference type="Proteomes" id="UP001552299"/>
    </source>
</evidence>
<dbReference type="AlphaFoldDB" id="A0ABD0VAX7"/>
<evidence type="ECO:0000313" key="1">
    <source>
        <dbReference type="EMBL" id="KAL0922354.1"/>
    </source>
</evidence>
<proteinExistence type="predicted"/>
<accession>A0ABD0VAX7</accession>
<sequence>MLVIVGIPDKTMKIFVKGADNSMLGDMKNTLNANIIQETESQLKTYSSVGPRILVIGKLKMNRMGFEEWHSSYENSSIVLFRRGSLLKAAVTNIENKNLTKEDRYFPPYNAP</sequence>